<dbReference type="OrthoDB" id="9794403at2"/>
<dbReference type="GO" id="GO:0006313">
    <property type="term" value="P:DNA transposition"/>
    <property type="evidence" value="ECO:0007669"/>
    <property type="project" value="InterPro"/>
</dbReference>
<accession>A0A062VJN5</accession>
<dbReference type="PATRIC" id="fig|1280954.3.peg.2084"/>
<evidence type="ECO:0000313" key="2">
    <source>
        <dbReference type="Proteomes" id="UP000027100"/>
    </source>
</evidence>
<gene>
    <name evidence="1" type="ORF">HPO_10297</name>
</gene>
<dbReference type="GO" id="GO:0003677">
    <property type="term" value="F:DNA binding"/>
    <property type="evidence" value="ECO:0007669"/>
    <property type="project" value="InterPro"/>
</dbReference>
<evidence type="ECO:0008006" key="3">
    <source>
        <dbReference type="Google" id="ProtNLM"/>
    </source>
</evidence>
<reference evidence="1 2" key="1">
    <citation type="journal article" date="2014" name="Antonie Van Leeuwenhoek">
        <title>Hyphomonas beringensis sp. nov. and Hyphomonas chukchiensis sp. nov., isolated from surface seawater of the Bering Sea and Chukchi Sea.</title>
        <authorList>
            <person name="Li C."/>
            <person name="Lai Q."/>
            <person name="Li G."/>
            <person name="Dong C."/>
            <person name="Wang J."/>
            <person name="Liao Y."/>
            <person name="Shao Z."/>
        </authorList>
    </citation>
    <scope>NUCLEOTIDE SEQUENCE [LARGE SCALE GENOMIC DNA]</scope>
    <source>
        <strain evidence="1 2">PS728</strain>
    </source>
</reference>
<keyword evidence="2" id="KW-1185">Reference proteome</keyword>
<proteinExistence type="predicted"/>
<organism evidence="1 2">
    <name type="scientific">Hyphomonas polymorpha PS728</name>
    <dbReference type="NCBI Taxonomy" id="1280954"/>
    <lineage>
        <taxon>Bacteria</taxon>
        <taxon>Pseudomonadati</taxon>
        <taxon>Pseudomonadota</taxon>
        <taxon>Alphaproteobacteria</taxon>
        <taxon>Hyphomonadales</taxon>
        <taxon>Hyphomonadaceae</taxon>
        <taxon>Hyphomonas</taxon>
    </lineage>
</organism>
<dbReference type="Gene3D" id="3.30.70.1290">
    <property type="entry name" value="Transposase IS200-like"/>
    <property type="match status" value="1"/>
</dbReference>
<dbReference type="InterPro" id="IPR036515">
    <property type="entry name" value="Transposase_17_sf"/>
</dbReference>
<comment type="caution">
    <text evidence="1">The sequence shown here is derived from an EMBL/GenBank/DDBJ whole genome shotgun (WGS) entry which is preliminary data.</text>
</comment>
<dbReference type="GO" id="GO:0004803">
    <property type="term" value="F:transposase activity"/>
    <property type="evidence" value="ECO:0007669"/>
    <property type="project" value="InterPro"/>
</dbReference>
<dbReference type="SUPFAM" id="SSF143422">
    <property type="entry name" value="Transposase IS200-like"/>
    <property type="match status" value="1"/>
</dbReference>
<protein>
    <recommendedName>
        <fullName evidence="3">Transposase</fullName>
    </recommendedName>
</protein>
<name>A0A062VJN5_9PROT</name>
<evidence type="ECO:0000313" key="1">
    <source>
        <dbReference type="EMBL" id="KCZ98287.1"/>
    </source>
</evidence>
<dbReference type="Proteomes" id="UP000027100">
    <property type="component" value="Unassembled WGS sequence"/>
</dbReference>
<dbReference type="EMBL" id="ARYM01000011">
    <property type="protein sequence ID" value="KCZ98287.1"/>
    <property type="molecule type" value="Genomic_DNA"/>
</dbReference>
<sequence>MPDYRRLYVPGGTYFFTVNLANRKSTLLTDEIGKLRTAYQAVSKTWPFETVAICVGNPPRN</sequence>
<dbReference type="AlphaFoldDB" id="A0A062VJN5"/>
<dbReference type="eggNOG" id="COG1943">
    <property type="taxonomic scope" value="Bacteria"/>
</dbReference>